<sequence length="615" mass="67347">MVNRKKAALSLALMAAVALTGSLSVYASEANAQGNTPVVTAVAQIPEASPSLHVDNTKWNYDETNDIYYQIGLVYCAKPQATEYESLAVYVPGVYMQGVKNPDGTYTCQINPKAKVGNYTAVTAPVVMPVNTGGYAAQKAPSSYDGTGLSTYLSQGFVYVYAGCRGRSNGTNPDGTAYDGGALWGVTDLKAAVRYLRYNDSLVPGNKNRIFTFGHSGGGAQSALMGATGDSEMYMPYLSSIGALMKDSQGKPLSDAIDGAMCWCPITNLTQADLSYEWMMGQFSSEGTRAYGTWTRSLSRDMARAYADSLNRMGLRDEQGNVLTLTQSESGIYMAGPYYDYLKTTIETSLNNFLKDNQFPLTTGQRDFQVDGAFPGQGAQESMGGWTPPKGAPVMSMAQEEPHTYNSEKEYIDALNGDNPWITYDEKTNTATISSVEAFVEHMKQATKSVGAFDDLQKAQAENLLFGNGQNDALHFDGNMTYFMEKRQNTYKNYSDYDDSIRQAYEGDMNNVDALHVDTLTRQLMYDPMTFILVPAGEKKPSTLAKHWRIHTGISQGDTALTTEVNLALALKQRKDVEDVDFATVWEKKHTMAERTGSSTGNFIQWVKDSVASEK</sequence>
<dbReference type="AlphaFoldDB" id="A0A1G5WJY1"/>
<dbReference type="SUPFAM" id="SSF53474">
    <property type="entry name" value="alpha/beta-Hydrolases"/>
    <property type="match status" value="1"/>
</dbReference>
<gene>
    <name evidence="2" type="ORF">SAMN02910343_01421</name>
</gene>
<dbReference type="Proteomes" id="UP000199689">
    <property type="component" value="Unassembled WGS sequence"/>
</dbReference>
<feature type="signal peptide" evidence="1">
    <location>
        <begin position="1"/>
        <end position="27"/>
    </location>
</feature>
<evidence type="ECO:0000313" key="2">
    <source>
        <dbReference type="EMBL" id="SDA58214.1"/>
    </source>
</evidence>
<evidence type="ECO:0000256" key="1">
    <source>
        <dbReference type="SAM" id="SignalP"/>
    </source>
</evidence>
<keyword evidence="3" id="KW-1185">Reference proteome</keyword>
<dbReference type="EMBL" id="FMXA01000022">
    <property type="protein sequence ID" value="SDA58214.1"/>
    <property type="molecule type" value="Genomic_DNA"/>
</dbReference>
<evidence type="ECO:0008006" key="4">
    <source>
        <dbReference type="Google" id="ProtNLM"/>
    </source>
</evidence>
<proteinExistence type="predicted"/>
<dbReference type="OrthoDB" id="923957at2"/>
<keyword evidence="1" id="KW-0732">Signal</keyword>
<dbReference type="RefSeq" id="WP_091365275.1">
    <property type="nucleotide sequence ID" value="NZ_FMXA01000022.1"/>
</dbReference>
<dbReference type="Gene3D" id="3.40.50.1820">
    <property type="entry name" value="alpha/beta hydrolase"/>
    <property type="match status" value="1"/>
</dbReference>
<dbReference type="GeneID" id="87756417"/>
<organism evidence="2 3">
    <name type="scientific">Allisonella histaminiformans</name>
    <dbReference type="NCBI Taxonomy" id="209880"/>
    <lineage>
        <taxon>Bacteria</taxon>
        <taxon>Bacillati</taxon>
        <taxon>Bacillota</taxon>
        <taxon>Negativicutes</taxon>
        <taxon>Veillonellales</taxon>
        <taxon>Veillonellaceae</taxon>
        <taxon>Allisonella</taxon>
    </lineage>
</organism>
<dbReference type="NCBIfam" id="NF041555">
    <property type="entry name" value="tannase_A"/>
    <property type="match status" value="1"/>
</dbReference>
<reference evidence="2 3" key="1">
    <citation type="submission" date="2016-10" db="EMBL/GenBank/DDBJ databases">
        <authorList>
            <person name="de Groot N.N."/>
        </authorList>
    </citation>
    <scope>NUCLEOTIDE SEQUENCE [LARGE SCALE GENOMIC DNA]</scope>
    <source>
        <strain evidence="2 3">DSM 15230</strain>
    </source>
</reference>
<evidence type="ECO:0000313" key="3">
    <source>
        <dbReference type="Proteomes" id="UP000199689"/>
    </source>
</evidence>
<protein>
    <recommendedName>
        <fullName evidence="4">Tannase and feruloyl esterase</fullName>
    </recommendedName>
</protein>
<dbReference type="InterPro" id="IPR029058">
    <property type="entry name" value="AB_hydrolase_fold"/>
</dbReference>
<feature type="chain" id="PRO_5038379837" description="Tannase and feruloyl esterase" evidence="1">
    <location>
        <begin position="28"/>
        <end position="615"/>
    </location>
</feature>
<dbReference type="InterPro" id="IPR048121">
    <property type="entry name" value="Tannase_A"/>
</dbReference>
<dbReference type="STRING" id="209880.SAMN02910343_01421"/>
<accession>A0A1G5WJY1</accession>
<name>A0A1G5WJY1_9FIRM</name>